<feature type="transmembrane region" description="Helical" evidence="7">
    <location>
        <begin position="193"/>
        <end position="218"/>
    </location>
</feature>
<comment type="similarity">
    <text evidence="2 7">Belongs to the nonaspanin (TM9SF) (TC 9.A.2) family.</text>
</comment>
<evidence type="ECO:0000313" key="8">
    <source>
        <dbReference type="EMBL" id="KAA0190939.1"/>
    </source>
</evidence>
<keyword evidence="4" id="KW-0732">Signal</keyword>
<dbReference type="InterPro" id="IPR004240">
    <property type="entry name" value="EMP70"/>
</dbReference>
<dbReference type="GO" id="GO:0072657">
    <property type="term" value="P:protein localization to membrane"/>
    <property type="evidence" value="ECO:0007669"/>
    <property type="project" value="TreeGrafter"/>
</dbReference>
<keyword evidence="9" id="KW-1185">Reference proteome</keyword>
<accession>A0A8E0RR10</accession>
<dbReference type="EMBL" id="LUCM01006679">
    <property type="protein sequence ID" value="KAA0190939.1"/>
    <property type="molecule type" value="Genomic_DNA"/>
</dbReference>
<keyword evidence="5 7" id="KW-1133">Transmembrane helix</keyword>
<evidence type="ECO:0000256" key="1">
    <source>
        <dbReference type="ARBA" id="ARBA00004141"/>
    </source>
</evidence>
<sequence>MVCRKTYSSPNDKAYVFLRKQLMLQYSHHWVVDNLPVIVCLQQDNQRRYCTSSVPLGCFGDSNDVAGTICASQPTEYKWASRWDYILDTMPESKIQWISILNSVVLVLFLSALVATILLRTLRRDIARYSQLESSSEVQEESGWKLVHGDVFRPPAWGMLLCVLLGSGSQLFLMVLVTLFFACLGFLSPANRGSLMTCALAMYACSGILAGYVSARMYKFIGGLRWKANVFLTATVCPGMVFVVFFILNLALWIMGSASATPFGTIVALLALWLCVSLPLCFVGALFGFRKHVSLPPFLSHRSHNHLSTLEEDP</sequence>
<dbReference type="OrthoDB" id="1666796at2759"/>
<comment type="caution">
    <text evidence="8">The sequence shown here is derived from an EMBL/GenBank/DDBJ whole genome shotgun (WGS) entry which is preliminary data.</text>
</comment>
<evidence type="ECO:0000313" key="9">
    <source>
        <dbReference type="Proteomes" id="UP000728185"/>
    </source>
</evidence>
<keyword evidence="6 7" id="KW-0472">Membrane</keyword>
<feature type="transmembrane region" description="Helical" evidence="7">
    <location>
        <begin position="160"/>
        <end position="187"/>
    </location>
</feature>
<dbReference type="PANTHER" id="PTHR10766">
    <property type="entry name" value="TRANSMEMBRANE 9 SUPERFAMILY PROTEIN"/>
    <property type="match status" value="1"/>
</dbReference>
<feature type="transmembrane region" description="Helical" evidence="7">
    <location>
        <begin position="230"/>
        <end position="254"/>
    </location>
</feature>
<gene>
    <name evidence="8" type="ORF">FBUS_10036</name>
</gene>
<dbReference type="Proteomes" id="UP000728185">
    <property type="component" value="Unassembled WGS sequence"/>
</dbReference>
<dbReference type="GO" id="GO:0016020">
    <property type="term" value="C:membrane"/>
    <property type="evidence" value="ECO:0007669"/>
    <property type="project" value="UniProtKB-SubCell"/>
</dbReference>
<dbReference type="Pfam" id="PF02990">
    <property type="entry name" value="EMP70"/>
    <property type="match status" value="1"/>
</dbReference>
<dbReference type="SUPFAM" id="SSF103473">
    <property type="entry name" value="MFS general substrate transporter"/>
    <property type="match status" value="1"/>
</dbReference>
<keyword evidence="3 7" id="KW-0812">Transmembrane</keyword>
<evidence type="ECO:0000256" key="7">
    <source>
        <dbReference type="RuleBase" id="RU363079"/>
    </source>
</evidence>
<evidence type="ECO:0000256" key="6">
    <source>
        <dbReference type="ARBA" id="ARBA00023136"/>
    </source>
</evidence>
<name>A0A8E0RR10_9TREM</name>
<comment type="subcellular location">
    <subcellularLocation>
        <location evidence="1">Membrane</location>
        <topology evidence="1">Multi-pass membrane protein</topology>
    </subcellularLocation>
</comment>
<proteinExistence type="inferred from homology"/>
<dbReference type="PANTHER" id="PTHR10766:SF176">
    <property type="entry name" value="TRANSMEMBRANE 9 SUPERFAMILY MEMBER"/>
    <property type="match status" value="1"/>
</dbReference>
<evidence type="ECO:0000256" key="3">
    <source>
        <dbReference type="ARBA" id="ARBA00022692"/>
    </source>
</evidence>
<reference evidence="8" key="1">
    <citation type="submission" date="2019-05" db="EMBL/GenBank/DDBJ databases">
        <title>Annotation for the trematode Fasciolopsis buski.</title>
        <authorList>
            <person name="Choi Y.-J."/>
        </authorList>
    </citation>
    <scope>NUCLEOTIDE SEQUENCE</scope>
    <source>
        <strain evidence="8">HT</strain>
        <tissue evidence="8">Whole worm</tissue>
    </source>
</reference>
<evidence type="ECO:0000256" key="5">
    <source>
        <dbReference type="ARBA" id="ARBA00022989"/>
    </source>
</evidence>
<evidence type="ECO:0000256" key="4">
    <source>
        <dbReference type="ARBA" id="ARBA00022729"/>
    </source>
</evidence>
<feature type="transmembrane region" description="Helical" evidence="7">
    <location>
        <begin position="266"/>
        <end position="289"/>
    </location>
</feature>
<comment type="caution">
    <text evidence="7">Lacks conserved residue(s) required for the propagation of feature annotation.</text>
</comment>
<dbReference type="AlphaFoldDB" id="A0A8E0RR10"/>
<evidence type="ECO:0000256" key="2">
    <source>
        <dbReference type="ARBA" id="ARBA00005227"/>
    </source>
</evidence>
<protein>
    <recommendedName>
        <fullName evidence="7">Transmembrane 9 superfamily member</fullName>
    </recommendedName>
</protein>
<organism evidence="8 9">
    <name type="scientific">Fasciolopsis buskii</name>
    <dbReference type="NCBI Taxonomy" id="27845"/>
    <lineage>
        <taxon>Eukaryota</taxon>
        <taxon>Metazoa</taxon>
        <taxon>Spiralia</taxon>
        <taxon>Lophotrochozoa</taxon>
        <taxon>Platyhelminthes</taxon>
        <taxon>Trematoda</taxon>
        <taxon>Digenea</taxon>
        <taxon>Plagiorchiida</taxon>
        <taxon>Echinostomata</taxon>
        <taxon>Echinostomatoidea</taxon>
        <taxon>Fasciolidae</taxon>
        <taxon>Fasciolopsis</taxon>
    </lineage>
</organism>
<dbReference type="InterPro" id="IPR036259">
    <property type="entry name" value="MFS_trans_sf"/>
</dbReference>
<feature type="transmembrane region" description="Helical" evidence="7">
    <location>
        <begin position="97"/>
        <end position="119"/>
    </location>
</feature>